<dbReference type="OrthoDB" id="9799219at2"/>
<dbReference type="PANTHER" id="PTHR34583">
    <property type="entry name" value="ANTIPORTER SUBUNIT MNHC2-RELATED"/>
    <property type="match status" value="1"/>
</dbReference>
<dbReference type="InterPro" id="IPR050601">
    <property type="entry name" value="CPA3_antiporter_subunitC"/>
</dbReference>
<keyword evidence="3" id="KW-1003">Cell membrane</keyword>
<keyword evidence="10" id="KW-1185">Reference proteome</keyword>
<dbReference type="EMBL" id="MARB01000016">
    <property type="protein sequence ID" value="ODJ86924.1"/>
    <property type="molecule type" value="Genomic_DNA"/>
</dbReference>
<sequence>MTSVFDPELILYTTAIGLITIGLAGVVMSSHLFRMVLALVIAEAGANLMLVLAGYRWDAVAPILTSLSEPAAMVDPVPQALVLTAIVIGVGIQALAVSLLIRIRQRYATLDRKEAAERMDSEIAASMGAARDVSQDAPLGERPLPPIPADQVNMRGGDAP</sequence>
<accession>A0A7Z0VJZ2</accession>
<gene>
    <name evidence="9" type="primary">mrpC</name>
    <name evidence="9" type="ORF">CODIS_28820</name>
</gene>
<evidence type="ECO:0000256" key="8">
    <source>
        <dbReference type="SAM" id="Phobius"/>
    </source>
</evidence>
<evidence type="ECO:0000256" key="2">
    <source>
        <dbReference type="ARBA" id="ARBA00010388"/>
    </source>
</evidence>
<evidence type="ECO:0000256" key="5">
    <source>
        <dbReference type="ARBA" id="ARBA00022989"/>
    </source>
</evidence>
<dbReference type="AlphaFoldDB" id="A0A7Z0VJZ2"/>
<protein>
    <submittedName>
        <fullName evidence="9">Na(+)/H(+) antiporter subunit C</fullName>
    </submittedName>
</protein>
<evidence type="ECO:0000313" key="9">
    <source>
        <dbReference type="EMBL" id="ODJ86924.1"/>
    </source>
</evidence>
<keyword evidence="6 8" id="KW-0472">Membrane</keyword>
<dbReference type="Proteomes" id="UP000094769">
    <property type="component" value="Unassembled WGS sequence"/>
</dbReference>
<feature type="transmembrane region" description="Helical" evidence="8">
    <location>
        <begin position="77"/>
        <end position="103"/>
    </location>
</feature>
<keyword evidence="5 8" id="KW-1133">Transmembrane helix</keyword>
<dbReference type="RefSeq" id="WP_069126313.1">
    <property type="nucleotide sequence ID" value="NZ_MARB01000016.1"/>
</dbReference>
<evidence type="ECO:0000256" key="1">
    <source>
        <dbReference type="ARBA" id="ARBA00004651"/>
    </source>
</evidence>
<evidence type="ECO:0000256" key="4">
    <source>
        <dbReference type="ARBA" id="ARBA00022692"/>
    </source>
</evidence>
<dbReference type="Pfam" id="PF00420">
    <property type="entry name" value="Oxidored_q2"/>
    <property type="match status" value="1"/>
</dbReference>
<evidence type="ECO:0000256" key="7">
    <source>
        <dbReference type="SAM" id="MobiDB-lite"/>
    </source>
</evidence>
<proteinExistence type="inferred from homology"/>
<feature type="region of interest" description="Disordered" evidence="7">
    <location>
        <begin position="127"/>
        <end position="160"/>
    </location>
</feature>
<dbReference type="PANTHER" id="PTHR34583:SF2">
    <property type="entry name" value="ANTIPORTER SUBUNIT MNHC2-RELATED"/>
    <property type="match status" value="1"/>
</dbReference>
<keyword evidence="4 8" id="KW-0812">Transmembrane</keyword>
<evidence type="ECO:0000256" key="3">
    <source>
        <dbReference type="ARBA" id="ARBA00022475"/>
    </source>
</evidence>
<dbReference type="GO" id="GO:0005886">
    <property type="term" value="C:plasma membrane"/>
    <property type="evidence" value="ECO:0007669"/>
    <property type="project" value="UniProtKB-SubCell"/>
</dbReference>
<reference evidence="9 10" key="1">
    <citation type="submission" date="2016-06" db="EMBL/GenBank/DDBJ databases">
        <title>Genome sequence of endosymbiont of Candidatus Endolucinida thiodiazotropha.</title>
        <authorList>
            <person name="Poehlein A."/>
            <person name="Koenig S."/>
            <person name="Heiden S.E."/>
            <person name="Thuermer A."/>
            <person name="Voget S."/>
            <person name="Daniel R."/>
            <person name="Markert S."/>
            <person name="Gros O."/>
            <person name="Schweder T."/>
        </authorList>
    </citation>
    <scope>NUCLEOTIDE SEQUENCE [LARGE SCALE GENOMIC DNA]</scope>
    <source>
        <strain evidence="9 10">COS</strain>
    </source>
</reference>
<dbReference type="Gene3D" id="1.10.287.3510">
    <property type="match status" value="1"/>
</dbReference>
<evidence type="ECO:0000256" key="6">
    <source>
        <dbReference type="ARBA" id="ARBA00023136"/>
    </source>
</evidence>
<evidence type="ECO:0000313" key="10">
    <source>
        <dbReference type="Proteomes" id="UP000094769"/>
    </source>
</evidence>
<feature type="transmembrane region" description="Helical" evidence="8">
    <location>
        <begin position="36"/>
        <end position="57"/>
    </location>
</feature>
<feature type="transmembrane region" description="Helical" evidence="8">
    <location>
        <begin position="12"/>
        <end position="29"/>
    </location>
</feature>
<comment type="caution">
    <text evidence="9">The sequence shown here is derived from an EMBL/GenBank/DDBJ whole genome shotgun (WGS) entry which is preliminary data.</text>
</comment>
<dbReference type="InterPro" id="IPR039428">
    <property type="entry name" value="NUOK/Mnh_C1-like"/>
</dbReference>
<organism evidence="9 10">
    <name type="scientific">Candidatus Thiodiazotropha endolucinida</name>
    <dbReference type="NCBI Taxonomy" id="1655433"/>
    <lineage>
        <taxon>Bacteria</taxon>
        <taxon>Pseudomonadati</taxon>
        <taxon>Pseudomonadota</taxon>
        <taxon>Gammaproteobacteria</taxon>
        <taxon>Chromatiales</taxon>
        <taxon>Sedimenticolaceae</taxon>
        <taxon>Candidatus Thiodiazotropha</taxon>
    </lineage>
</organism>
<comment type="similarity">
    <text evidence="2">Belongs to the CPA3 antiporters (TC 2.A.63) subunit C family.</text>
</comment>
<name>A0A7Z0VJZ2_9GAMM</name>
<comment type="subcellular location">
    <subcellularLocation>
        <location evidence="1">Cell membrane</location>
        <topology evidence="1">Multi-pass membrane protein</topology>
    </subcellularLocation>
</comment>